<name>A0ABN3VC61_9PSEU</name>
<sequence>MEKPDGAPHSAELIITSSWGKVVKANDFNRDYWKRALKMADVPHGRYENGMHELRHFFASVLLDQGESIKAVAEWLGHSDPSFTLRTYTHLMPSSDKRTKTVIDGVYRRRDGNAARNGPDTAQQDQKPA</sequence>
<dbReference type="Gene3D" id="1.10.443.10">
    <property type="entry name" value="Intergrase catalytic core"/>
    <property type="match status" value="1"/>
</dbReference>
<dbReference type="Proteomes" id="UP001500979">
    <property type="component" value="Unassembled WGS sequence"/>
</dbReference>
<organism evidence="4 5">
    <name type="scientific">Saccharopolyspora taberi</name>
    <dbReference type="NCBI Taxonomy" id="60895"/>
    <lineage>
        <taxon>Bacteria</taxon>
        <taxon>Bacillati</taxon>
        <taxon>Actinomycetota</taxon>
        <taxon>Actinomycetes</taxon>
        <taxon>Pseudonocardiales</taxon>
        <taxon>Pseudonocardiaceae</taxon>
        <taxon>Saccharopolyspora</taxon>
    </lineage>
</organism>
<evidence type="ECO:0000256" key="2">
    <source>
        <dbReference type="SAM" id="MobiDB-lite"/>
    </source>
</evidence>
<evidence type="ECO:0000313" key="4">
    <source>
        <dbReference type="EMBL" id="GAA2790560.1"/>
    </source>
</evidence>
<reference evidence="4 5" key="1">
    <citation type="journal article" date="2019" name="Int. J. Syst. Evol. Microbiol.">
        <title>The Global Catalogue of Microorganisms (GCM) 10K type strain sequencing project: providing services to taxonomists for standard genome sequencing and annotation.</title>
        <authorList>
            <consortium name="The Broad Institute Genomics Platform"/>
            <consortium name="The Broad Institute Genome Sequencing Center for Infectious Disease"/>
            <person name="Wu L."/>
            <person name="Ma J."/>
        </authorList>
    </citation>
    <scope>NUCLEOTIDE SEQUENCE [LARGE SCALE GENOMIC DNA]</scope>
    <source>
        <strain evidence="4 5">JCM 9383</strain>
    </source>
</reference>
<evidence type="ECO:0000313" key="5">
    <source>
        <dbReference type="Proteomes" id="UP001500979"/>
    </source>
</evidence>
<evidence type="ECO:0000259" key="3">
    <source>
        <dbReference type="PROSITE" id="PS51898"/>
    </source>
</evidence>
<keyword evidence="5" id="KW-1185">Reference proteome</keyword>
<dbReference type="PROSITE" id="PS51898">
    <property type="entry name" value="TYR_RECOMBINASE"/>
    <property type="match status" value="1"/>
</dbReference>
<dbReference type="Pfam" id="PF00589">
    <property type="entry name" value="Phage_integrase"/>
    <property type="match status" value="1"/>
</dbReference>
<keyword evidence="1" id="KW-0233">DNA recombination</keyword>
<protein>
    <recommendedName>
        <fullName evidence="3">Tyr recombinase domain-containing protein</fullName>
    </recommendedName>
</protein>
<evidence type="ECO:0000256" key="1">
    <source>
        <dbReference type="ARBA" id="ARBA00023172"/>
    </source>
</evidence>
<dbReference type="InterPro" id="IPR002104">
    <property type="entry name" value="Integrase_catalytic"/>
</dbReference>
<accession>A0ABN3VC61</accession>
<gene>
    <name evidence="4" type="ORF">GCM10010470_26560</name>
</gene>
<dbReference type="InterPro" id="IPR011010">
    <property type="entry name" value="DNA_brk_join_enz"/>
</dbReference>
<dbReference type="EMBL" id="BAAAUX010000012">
    <property type="protein sequence ID" value="GAA2790560.1"/>
    <property type="molecule type" value="Genomic_DNA"/>
</dbReference>
<feature type="compositionally biased region" description="Polar residues" evidence="2">
    <location>
        <begin position="120"/>
        <end position="129"/>
    </location>
</feature>
<dbReference type="SUPFAM" id="SSF56349">
    <property type="entry name" value="DNA breaking-rejoining enzymes"/>
    <property type="match status" value="1"/>
</dbReference>
<feature type="region of interest" description="Disordered" evidence="2">
    <location>
        <begin position="107"/>
        <end position="129"/>
    </location>
</feature>
<dbReference type="InterPro" id="IPR013762">
    <property type="entry name" value="Integrase-like_cat_sf"/>
</dbReference>
<feature type="domain" description="Tyr recombinase" evidence="3">
    <location>
        <begin position="1"/>
        <end position="104"/>
    </location>
</feature>
<proteinExistence type="predicted"/>
<comment type="caution">
    <text evidence="4">The sequence shown here is derived from an EMBL/GenBank/DDBJ whole genome shotgun (WGS) entry which is preliminary data.</text>
</comment>